<keyword evidence="3" id="KW-1185">Reference proteome</keyword>
<proteinExistence type="predicted"/>
<sequence length="171" mass="18383">MSDTLIMQSKPSLTETPMSKTDSEIGLTETENGKTAPEISLTETSTSTTEGESGEGERLTASKTAKKGGRPPKPASSTAVTWSIRGVERETRAVLEKAAERAGKTLGQYLNDDVRGFAQGQLIQAEATGQAVASPRDLQVQVEQLTQMVEGIAARLAEPERKGFWQRVFGK</sequence>
<protein>
    <submittedName>
        <fullName evidence="2">Uncharacterized protein</fullName>
    </submittedName>
</protein>
<feature type="compositionally biased region" description="Polar residues" evidence="1">
    <location>
        <begin position="1"/>
        <end position="20"/>
    </location>
</feature>
<organism evidence="2 3">
    <name type="scientific">Hymenobacter mucosus</name>
    <dbReference type="NCBI Taxonomy" id="1411120"/>
    <lineage>
        <taxon>Bacteria</taxon>
        <taxon>Pseudomonadati</taxon>
        <taxon>Bacteroidota</taxon>
        <taxon>Cytophagia</taxon>
        <taxon>Cytophagales</taxon>
        <taxon>Hymenobacteraceae</taxon>
        <taxon>Hymenobacter</taxon>
    </lineage>
</organism>
<dbReference type="EMBL" id="FZNS01000023">
    <property type="protein sequence ID" value="SNS07160.1"/>
    <property type="molecule type" value="Genomic_DNA"/>
</dbReference>
<gene>
    <name evidence="2" type="ORF">SAMN06269173_12341</name>
</gene>
<feature type="region of interest" description="Disordered" evidence="1">
    <location>
        <begin position="1"/>
        <end position="84"/>
    </location>
</feature>
<evidence type="ECO:0000256" key="1">
    <source>
        <dbReference type="SAM" id="MobiDB-lite"/>
    </source>
</evidence>
<reference evidence="3" key="1">
    <citation type="submission" date="2017-06" db="EMBL/GenBank/DDBJ databases">
        <authorList>
            <person name="Varghese N."/>
            <person name="Submissions S."/>
        </authorList>
    </citation>
    <scope>NUCLEOTIDE SEQUENCE [LARGE SCALE GENOMIC DNA]</scope>
    <source>
        <strain evidence="3">DSM 28041</strain>
    </source>
</reference>
<accession>A0A239BGU2</accession>
<dbReference type="RefSeq" id="WP_179225628.1">
    <property type="nucleotide sequence ID" value="NZ_FZNS01000023.1"/>
</dbReference>
<feature type="compositionally biased region" description="Low complexity" evidence="1">
    <location>
        <begin position="42"/>
        <end position="51"/>
    </location>
</feature>
<name>A0A239BGU2_9BACT</name>
<dbReference type="Proteomes" id="UP000198310">
    <property type="component" value="Unassembled WGS sequence"/>
</dbReference>
<dbReference type="AlphaFoldDB" id="A0A239BGU2"/>
<evidence type="ECO:0000313" key="2">
    <source>
        <dbReference type="EMBL" id="SNS07160.1"/>
    </source>
</evidence>
<evidence type="ECO:0000313" key="3">
    <source>
        <dbReference type="Proteomes" id="UP000198310"/>
    </source>
</evidence>